<feature type="compositionally biased region" description="Basic and acidic residues" evidence="4">
    <location>
        <begin position="737"/>
        <end position="748"/>
    </location>
</feature>
<feature type="compositionally biased region" description="Polar residues" evidence="4">
    <location>
        <begin position="777"/>
        <end position="803"/>
    </location>
</feature>
<accession>B6JYY1</accession>
<dbReference type="GeneID" id="7048231"/>
<name>B6JYY1_SCHJY</name>
<comment type="subcellular location">
    <subcellularLocation>
        <location evidence="1 3">Nucleus</location>
    </subcellularLocation>
</comment>
<dbReference type="Gene3D" id="1.20.1160.11">
    <property type="entry name" value="Paired amphipathic helix"/>
    <property type="match status" value="2"/>
</dbReference>
<gene>
    <name evidence="7" type="primary">pst2</name>
    <name evidence="6" type="ORF">SJAG_01804</name>
</gene>
<evidence type="ECO:0000313" key="6">
    <source>
        <dbReference type="EMBL" id="EEB06749.2"/>
    </source>
</evidence>
<dbReference type="VEuPathDB" id="FungiDB:SJAG_01804"/>
<dbReference type="Pfam" id="PF16879">
    <property type="entry name" value="Sin3a_C"/>
    <property type="match status" value="1"/>
</dbReference>
<dbReference type="RefSeq" id="XP_002173042.2">
    <property type="nucleotide sequence ID" value="XM_002173006.2"/>
</dbReference>
<evidence type="ECO:0000256" key="3">
    <source>
        <dbReference type="PROSITE-ProRule" id="PRU00810"/>
    </source>
</evidence>
<organism evidence="6 8">
    <name type="scientific">Schizosaccharomyces japonicus (strain yFS275 / FY16936)</name>
    <name type="common">Fission yeast</name>
    <dbReference type="NCBI Taxonomy" id="402676"/>
    <lineage>
        <taxon>Eukaryota</taxon>
        <taxon>Fungi</taxon>
        <taxon>Dikarya</taxon>
        <taxon>Ascomycota</taxon>
        <taxon>Taphrinomycotina</taxon>
        <taxon>Schizosaccharomycetes</taxon>
        <taxon>Schizosaccharomycetales</taxon>
        <taxon>Schizosaccharomycetaceae</taxon>
        <taxon>Schizosaccharomyces</taxon>
    </lineage>
</organism>
<evidence type="ECO:0000256" key="1">
    <source>
        <dbReference type="ARBA" id="ARBA00004123"/>
    </source>
</evidence>
<dbReference type="GO" id="GO:0032221">
    <property type="term" value="C:Rpd3S complex"/>
    <property type="evidence" value="ECO:0007669"/>
    <property type="project" value="EnsemblFungi"/>
</dbReference>
<dbReference type="InterPro" id="IPR031693">
    <property type="entry name" value="Sin3_C"/>
</dbReference>
<dbReference type="EMBL" id="KE651168">
    <property type="protein sequence ID" value="EEB06749.2"/>
    <property type="molecule type" value="Genomic_DNA"/>
</dbReference>
<dbReference type="InterPro" id="IPR036600">
    <property type="entry name" value="PAH_sf"/>
</dbReference>
<evidence type="ECO:0000313" key="8">
    <source>
        <dbReference type="Proteomes" id="UP000001744"/>
    </source>
</evidence>
<protein>
    <submittedName>
        <fullName evidence="6">Clr6 histone deacetylase complex subunit Pst2</fullName>
    </submittedName>
</protein>
<dbReference type="HOGENOM" id="CLU_001360_2_1_1"/>
<dbReference type="OMA" id="CDINIMS"/>
<dbReference type="STRING" id="402676.B6JYY1"/>
<dbReference type="InterPro" id="IPR003822">
    <property type="entry name" value="PAH"/>
</dbReference>
<dbReference type="Proteomes" id="UP000001744">
    <property type="component" value="Unassembled WGS sequence"/>
</dbReference>
<feature type="region of interest" description="Disordered" evidence="4">
    <location>
        <begin position="777"/>
        <end position="812"/>
    </location>
</feature>
<reference evidence="6 8" key="1">
    <citation type="journal article" date="2011" name="Science">
        <title>Comparative functional genomics of the fission yeasts.</title>
        <authorList>
            <person name="Rhind N."/>
            <person name="Chen Z."/>
            <person name="Yassour M."/>
            <person name="Thompson D.A."/>
            <person name="Haas B.J."/>
            <person name="Habib N."/>
            <person name="Wapinski I."/>
            <person name="Roy S."/>
            <person name="Lin M.F."/>
            <person name="Heiman D.I."/>
            <person name="Young S.K."/>
            <person name="Furuya K."/>
            <person name="Guo Y."/>
            <person name="Pidoux A."/>
            <person name="Chen H.M."/>
            <person name="Robbertse B."/>
            <person name="Goldberg J.M."/>
            <person name="Aoki K."/>
            <person name="Bayne E.H."/>
            <person name="Berlin A.M."/>
            <person name="Desjardins C.A."/>
            <person name="Dobbs E."/>
            <person name="Dukaj L."/>
            <person name="Fan L."/>
            <person name="FitzGerald M.G."/>
            <person name="French C."/>
            <person name="Gujja S."/>
            <person name="Hansen K."/>
            <person name="Keifenheim D."/>
            <person name="Levin J.Z."/>
            <person name="Mosher R.A."/>
            <person name="Mueller C.A."/>
            <person name="Pfiffner J."/>
            <person name="Priest M."/>
            <person name="Russ C."/>
            <person name="Smialowska A."/>
            <person name="Swoboda P."/>
            <person name="Sykes S.M."/>
            <person name="Vaughn M."/>
            <person name="Vengrova S."/>
            <person name="Yoder R."/>
            <person name="Zeng Q."/>
            <person name="Allshire R."/>
            <person name="Baulcombe D."/>
            <person name="Birren B.W."/>
            <person name="Brown W."/>
            <person name="Ekwall K."/>
            <person name="Kellis M."/>
            <person name="Leatherwood J."/>
            <person name="Levin H."/>
            <person name="Margalit H."/>
            <person name="Martienssen R."/>
            <person name="Nieduszynski C.A."/>
            <person name="Spatafora J.W."/>
            <person name="Friedman N."/>
            <person name="Dalgaard J.Z."/>
            <person name="Baumann P."/>
            <person name="Niki H."/>
            <person name="Regev A."/>
            <person name="Nusbaum C."/>
        </authorList>
    </citation>
    <scope>NUCLEOTIDE SEQUENCE [LARGE SCALE GENOMIC DNA]</scope>
    <source>
        <strain evidence="8">yFS275 / FY16936</strain>
    </source>
</reference>
<keyword evidence="8" id="KW-1185">Reference proteome</keyword>
<evidence type="ECO:0000256" key="4">
    <source>
        <dbReference type="SAM" id="MobiDB-lite"/>
    </source>
</evidence>
<dbReference type="InterPro" id="IPR039774">
    <property type="entry name" value="Sin3-like"/>
</dbReference>
<dbReference type="OrthoDB" id="5342561at2759"/>
<evidence type="ECO:0000259" key="5">
    <source>
        <dbReference type="SMART" id="SM00761"/>
    </source>
</evidence>
<dbReference type="Pfam" id="PF08295">
    <property type="entry name" value="Sin3_corepress"/>
    <property type="match status" value="1"/>
</dbReference>
<feature type="domain" description="Histone deacetylase interacting" evidence="5">
    <location>
        <begin position="399"/>
        <end position="500"/>
    </location>
</feature>
<dbReference type="JaponicusDB" id="SJAG_01804">
    <property type="gene designation" value="pst2"/>
</dbReference>
<dbReference type="PANTHER" id="PTHR12346:SF58">
    <property type="entry name" value="PAIRED AMPHIPATHIC HELIX PROTEIN PST2"/>
    <property type="match status" value="1"/>
</dbReference>
<dbReference type="SMART" id="SM00761">
    <property type="entry name" value="HDAC_interact"/>
    <property type="match status" value="1"/>
</dbReference>
<keyword evidence="2 3" id="KW-0539">Nucleus</keyword>
<sequence length="1150" mass="132817">MKESLLTSINFMHGPPPHHMSEQMMDNGAQAPDFRRQGPVVKTEPDDIDMLMPNHTERLDEVPSAKNKGLTQNGSVHTELSTDISISFRKDALPTTPDSSSQEDQDNFLKKLSNELFDKPSIYYEFLEIVYSYLENIIDFFGFLERIYILFKEYPHILIALNTLLPKQYAFSYSPLDPENIALHTPTGRVHASSSSYSGTYPDPLSDVQRVIAFTTHLCQKLHKTPEKIHRIRQALQLLRNGSVSADSVTKQIQAQLKGHSRLQQEFSYFLPHALLFAAIPPPGSLPLRAIRYSTYHSPFIPALVPGPSYSALLNTPKEPVDDLAFFGQVTEYLKKPNVSTEFFKLLNLFSQKIIDRDALLNHVYDFIGMNTVLWTRFLEIMQTSPREFEQNFYSRNDSFPKSGPSYRLLPKSEQTVACSGRDELAWSVCNDAWVSHPTWASEEAGFIVQRKTPYEETMTKLEEQRYEFDRHIEATTWTINLLEPIAERIESMSDKERAEMKLSPGLGGKTVSIYEKVVKWIYTPELGNDMIKGLYETPSIAVPLVLNRVKQKDEEWRALRDSLSASWRDIEYQNYDKHMDPQSLYFKSADKKLTMPKFLFMSAEMQAFETAKAYPEHAEVASPFSHKIDDVNIFLDVCYLVCTYIVCNSPSGLRKVEYFFKVTIPEIFGLEKQLLHKCLEPLFEKDESEKDSCDPIAPNRSRRKRASSLEQLTGNAKIPKLAERQSRSATAQLRAQENEREQNKVVDGEPEVMYPDLIIDETKPLATQLPLFSSTYQSEDSDSATAQDIKQPNDSPETQRNTPVLRRPRETFGEPGKVTEYYGHSIFYLFFQYLFMLYERLKKLKSFEEDVNPRLHQLRPSSVVLEMGIWRNRKSDLPPLPDEGSYYRNTVVMTIRLLCGIITQAQYEDYLRYFYGYKAYELYTAEKLVWSLSKQVHHIVADGKNKSILSLFEIRGKQPDLNAFTDMMYRMQVDKVLGQDEYVFKITWNHKSKYLGMRYLRKTELSSNAPFFLNEAACDKYFKSYTSDEVTKEISLRKFHCPFIPRNLKRSILPSFKLYKDAHHEQLRGFSEDKKTISLSINAKNYRLSYSHAKEDVLLHSSWSFTHASLQSDKPSTLTKTIVDRSQRWKNCYSSLLSALPGSLETLSF</sequence>
<dbReference type="PROSITE" id="PS51477">
    <property type="entry name" value="PAH"/>
    <property type="match status" value="1"/>
</dbReference>
<feature type="region of interest" description="Disordered" evidence="4">
    <location>
        <begin position="689"/>
        <end position="748"/>
    </location>
</feature>
<dbReference type="AlphaFoldDB" id="B6JYY1"/>
<evidence type="ECO:0000313" key="7">
    <source>
        <dbReference type="JaponicusDB" id="SJAG_01804"/>
    </source>
</evidence>
<dbReference type="InterPro" id="IPR013194">
    <property type="entry name" value="HDAC_interact_dom"/>
</dbReference>
<evidence type="ECO:0000256" key="2">
    <source>
        <dbReference type="ARBA" id="ARBA00023242"/>
    </source>
</evidence>
<dbReference type="PANTHER" id="PTHR12346">
    <property type="entry name" value="SIN3B-RELATED"/>
    <property type="match status" value="1"/>
</dbReference>
<dbReference type="GO" id="GO:0003714">
    <property type="term" value="F:transcription corepressor activity"/>
    <property type="evidence" value="ECO:0000318"/>
    <property type="project" value="GO_Central"/>
</dbReference>
<proteinExistence type="predicted"/>
<dbReference type="SUPFAM" id="SSF47762">
    <property type="entry name" value="PAH2 domain"/>
    <property type="match status" value="3"/>
</dbReference>
<dbReference type="eggNOG" id="KOG4204">
    <property type="taxonomic scope" value="Eukaryota"/>
</dbReference>
<dbReference type="GO" id="GO:0000122">
    <property type="term" value="P:negative regulation of transcription by RNA polymerase II"/>
    <property type="evidence" value="ECO:0000318"/>
    <property type="project" value="GO_Central"/>
</dbReference>
<dbReference type="GO" id="GO:0000785">
    <property type="term" value="C:chromatin"/>
    <property type="evidence" value="ECO:0000318"/>
    <property type="project" value="GO_Central"/>
</dbReference>
<dbReference type="GO" id="GO:0070822">
    <property type="term" value="C:Sin3-type complex"/>
    <property type="evidence" value="ECO:0000318"/>
    <property type="project" value="GO_Central"/>
</dbReference>